<feature type="region of interest" description="Disordered" evidence="1">
    <location>
        <begin position="39"/>
        <end position="106"/>
    </location>
</feature>
<evidence type="ECO:0000256" key="1">
    <source>
        <dbReference type="SAM" id="MobiDB-lite"/>
    </source>
</evidence>
<feature type="compositionally biased region" description="Polar residues" evidence="1">
    <location>
        <begin position="39"/>
        <end position="60"/>
    </location>
</feature>
<dbReference type="GeneID" id="36321082"/>
<dbReference type="VEuPathDB" id="MicrosporidiaDB:G9O61_00g017860"/>
<dbReference type="VEuPathDB" id="MicrosporidiaDB:AAJ76_600085575"/>
<gene>
    <name evidence="2" type="ORF">AAJ76_600085575</name>
</gene>
<accession>A0A0F9ZFI5</accession>
<proteinExistence type="predicted"/>
<dbReference type="AlphaFoldDB" id="A0A0F9ZFI5"/>
<reference evidence="2 3" key="1">
    <citation type="journal article" date="2015" name="Environ. Microbiol.">
        <title>Genome analyses suggest the presence of polyploidy and recent human-driven expansions in eight global populations of the honeybee pathogen Nosema ceranae.</title>
        <authorList>
            <person name="Pelin A."/>
            <person name="Selman M."/>
            <person name="Aris-Brosou S."/>
            <person name="Farinelli L."/>
            <person name="Corradi N."/>
        </authorList>
    </citation>
    <scope>NUCLEOTIDE SEQUENCE [LARGE SCALE GENOMIC DNA]</scope>
    <source>
        <strain evidence="2 3">PA08 1199</strain>
    </source>
</reference>
<keyword evidence="3" id="KW-1185">Reference proteome</keyword>
<dbReference type="EMBL" id="JPQZ01000006">
    <property type="protein sequence ID" value="KKO76169.1"/>
    <property type="molecule type" value="Genomic_DNA"/>
</dbReference>
<feature type="compositionally biased region" description="Polar residues" evidence="1">
    <location>
        <begin position="80"/>
        <end position="104"/>
    </location>
</feature>
<dbReference type="Proteomes" id="UP000034350">
    <property type="component" value="Unassembled WGS sequence"/>
</dbReference>
<sequence length="130" mass="14482">MIFLIVINFVVTTGFPNRPSTSSDIFTGKRQFFKNQGEGLNQFSSESSNLDNKTGNNTSRDSIELQPLTNDGQQVKDRQPNSNLGNGVTSIEMNDPDNQPGSEQDSLKNKDGFLTRFCIFCWCCIASIFD</sequence>
<protein>
    <submittedName>
        <fullName evidence="2">Uncharacterized protein</fullName>
    </submittedName>
</protein>
<name>A0A0F9ZFI5_9MICR</name>
<comment type="caution">
    <text evidence="2">The sequence shown here is derived from an EMBL/GenBank/DDBJ whole genome shotgun (WGS) entry which is preliminary data.</text>
</comment>
<evidence type="ECO:0000313" key="2">
    <source>
        <dbReference type="EMBL" id="KKO76169.1"/>
    </source>
</evidence>
<dbReference type="RefSeq" id="XP_024331911.1">
    <property type="nucleotide sequence ID" value="XM_024476132.1"/>
</dbReference>
<evidence type="ECO:0000313" key="3">
    <source>
        <dbReference type="Proteomes" id="UP000034350"/>
    </source>
</evidence>
<dbReference type="VEuPathDB" id="MicrosporidiaDB:NCER_100339"/>
<organism evidence="2 3">
    <name type="scientific">Vairimorpha ceranae</name>
    <dbReference type="NCBI Taxonomy" id="40302"/>
    <lineage>
        <taxon>Eukaryota</taxon>
        <taxon>Fungi</taxon>
        <taxon>Fungi incertae sedis</taxon>
        <taxon>Microsporidia</taxon>
        <taxon>Nosematidae</taxon>
        <taxon>Vairimorpha</taxon>
    </lineage>
</organism>